<dbReference type="GO" id="GO:0046872">
    <property type="term" value="F:metal ion binding"/>
    <property type="evidence" value="ECO:0007669"/>
    <property type="project" value="InterPro"/>
</dbReference>
<comment type="function">
    <text evidence="1">Substrate recognition and binding subunit of the essential mitochondrial processing protease (MPP), which cleaves the mitochondrial sequence off newly imported precursors proteins.</text>
</comment>
<dbReference type="PANTHER" id="PTHR11851:SF49">
    <property type="entry name" value="MITOCHONDRIAL-PROCESSING PEPTIDASE SUBUNIT ALPHA"/>
    <property type="match status" value="1"/>
</dbReference>
<dbReference type="InterPro" id="IPR011249">
    <property type="entry name" value="Metalloenz_LuxS/M16"/>
</dbReference>
<dbReference type="GO" id="GO:0005739">
    <property type="term" value="C:mitochondrion"/>
    <property type="evidence" value="ECO:0007669"/>
    <property type="project" value="TreeGrafter"/>
</dbReference>
<evidence type="ECO:0000256" key="5">
    <source>
        <dbReference type="RuleBase" id="RU004447"/>
    </source>
</evidence>
<evidence type="ECO:0000313" key="10">
    <source>
        <dbReference type="WBParaSite" id="HNAJ_0000389501-mRNA-1"/>
    </source>
</evidence>
<accession>A0A0R3TA06</accession>
<dbReference type="InterPro" id="IPR011765">
    <property type="entry name" value="Pept_M16_N"/>
</dbReference>
<evidence type="ECO:0000256" key="4">
    <source>
        <dbReference type="ARBA" id="ARBA00032315"/>
    </source>
</evidence>
<name>A0A0R3TA06_RODNA</name>
<reference evidence="8 9" key="2">
    <citation type="submission" date="2018-11" db="EMBL/GenBank/DDBJ databases">
        <authorList>
            <consortium name="Pathogen Informatics"/>
        </authorList>
    </citation>
    <scope>NUCLEOTIDE SEQUENCE [LARGE SCALE GENOMIC DNA]</scope>
</reference>
<dbReference type="OrthoDB" id="277191at2759"/>
<keyword evidence="9" id="KW-1185">Reference proteome</keyword>
<dbReference type="InterPro" id="IPR001431">
    <property type="entry name" value="Pept_M16_Zn_BS"/>
</dbReference>
<evidence type="ECO:0000256" key="1">
    <source>
        <dbReference type="ARBA" id="ARBA00002123"/>
    </source>
</evidence>
<dbReference type="Proteomes" id="UP000278807">
    <property type="component" value="Unassembled WGS sequence"/>
</dbReference>
<dbReference type="WBParaSite" id="HNAJ_0000389501-mRNA-1">
    <property type="protein sequence ID" value="HNAJ_0000389501-mRNA-1"/>
    <property type="gene ID" value="HNAJ_0000389501"/>
</dbReference>
<evidence type="ECO:0000259" key="7">
    <source>
        <dbReference type="Pfam" id="PF05193"/>
    </source>
</evidence>
<feature type="domain" description="Peptidase M16 N-terminal" evidence="6">
    <location>
        <begin position="60"/>
        <end position="208"/>
    </location>
</feature>
<comment type="similarity">
    <text evidence="2 5">Belongs to the peptidase M16 family.</text>
</comment>
<organism evidence="10">
    <name type="scientific">Rodentolepis nana</name>
    <name type="common">Dwarf tapeworm</name>
    <name type="synonym">Hymenolepis nana</name>
    <dbReference type="NCBI Taxonomy" id="102285"/>
    <lineage>
        <taxon>Eukaryota</taxon>
        <taxon>Metazoa</taxon>
        <taxon>Spiralia</taxon>
        <taxon>Lophotrochozoa</taxon>
        <taxon>Platyhelminthes</taxon>
        <taxon>Cestoda</taxon>
        <taxon>Eucestoda</taxon>
        <taxon>Cyclophyllidea</taxon>
        <taxon>Hymenolepididae</taxon>
        <taxon>Rodentolepis</taxon>
    </lineage>
</organism>
<dbReference type="GO" id="GO:0006627">
    <property type="term" value="P:protein processing involved in protein targeting to mitochondrion"/>
    <property type="evidence" value="ECO:0007669"/>
    <property type="project" value="TreeGrafter"/>
</dbReference>
<dbReference type="Pfam" id="PF05193">
    <property type="entry name" value="Peptidase_M16_C"/>
    <property type="match status" value="1"/>
</dbReference>
<feature type="domain" description="Peptidase M16 C-terminal" evidence="7">
    <location>
        <begin position="215"/>
        <end position="416"/>
    </location>
</feature>
<dbReference type="Gene3D" id="3.30.830.10">
    <property type="entry name" value="Metalloenzyme, LuxS/M16 peptidase-like"/>
    <property type="match status" value="2"/>
</dbReference>
<dbReference type="GO" id="GO:0004222">
    <property type="term" value="F:metalloendopeptidase activity"/>
    <property type="evidence" value="ECO:0007669"/>
    <property type="project" value="InterPro"/>
</dbReference>
<evidence type="ECO:0000313" key="9">
    <source>
        <dbReference type="Proteomes" id="UP000278807"/>
    </source>
</evidence>
<dbReference type="PROSITE" id="PS00143">
    <property type="entry name" value="INSULINASE"/>
    <property type="match status" value="1"/>
</dbReference>
<dbReference type="EMBL" id="UZAE01002450">
    <property type="protein sequence ID" value="VDN99752.1"/>
    <property type="molecule type" value="Genomic_DNA"/>
</dbReference>
<evidence type="ECO:0000256" key="2">
    <source>
        <dbReference type="ARBA" id="ARBA00007261"/>
    </source>
</evidence>
<evidence type="ECO:0000256" key="3">
    <source>
        <dbReference type="ARBA" id="ARBA00030006"/>
    </source>
</evidence>
<dbReference type="PANTHER" id="PTHR11851">
    <property type="entry name" value="METALLOPROTEASE"/>
    <property type="match status" value="1"/>
</dbReference>
<dbReference type="InterPro" id="IPR050361">
    <property type="entry name" value="MPP/UQCRC_Complex"/>
</dbReference>
<evidence type="ECO:0000259" key="6">
    <source>
        <dbReference type="Pfam" id="PF00675"/>
    </source>
</evidence>
<dbReference type="SUPFAM" id="SSF63411">
    <property type="entry name" value="LuxS/MPP-like metallohydrolase"/>
    <property type="match status" value="2"/>
</dbReference>
<reference evidence="10" key="1">
    <citation type="submission" date="2017-02" db="UniProtKB">
        <authorList>
            <consortium name="WormBaseParasite"/>
        </authorList>
    </citation>
    <scope>IDENTIFICATION</scope>
</reference>
<dbReference type="InterPro" id="IPR007863">
    <property type="entry name" value="Peptidase_M16_C"/>
</dbReference>
<protein>
    <recommendedName>
        <fullName evidence="3">Alpha-MPP</fullName>
    </recommendedName>
    <alternativeName>
        <fullName evidence="4">Inactive zinc metalloprotease alpha</fullName>
    </alternativeName>
</protein>
<gene>
    <name evidence="8" type="ORF">HNAJ_LOCUS3893</name>
</gene>
<dbReference type="Pfam" id="PF00675">
    <property type="entry name" value="Peptidase_M16"/>
    <property type="match status" value="1"/>
</dbReference>
<evidence type="ECO:0000313" key="8">
    <source>
        <dbReference type="EMBL" id="VDN99752.1"/>
    </source>
</evidence>
<dbReference type="AlphaFoldDB" id="A0A0R3TA06"/>
<proteinExistence type="inferred from homology"/>
<dbReference type="STRING" id="102285.A0A0R3TA06"/>
<sequence length="514" mass="57057">MSTRYSRLLSNFTRFRKFSTNFAKIPLTESLPNFDTNSVSSLLSRKSSAHITKLSNGLTVASQDNLGIQCTLGVVVKAGPRYESGTISGVSHYLEKLGFHSTDRFKDRDAIQSKMESCSAIFDCQISRDFIAYAISGINSHLSDLVNVLSETVLRPKLSGEEIDMAARVVGFQLATLDMAPPTEPILNDLVHSCAYHGSNTLGFPRYCPPESIGKITRQDLIKFMASYYRPERMVIVGVGVDHAELLKSVEASFLPWETTYGKEVPESELLKLDDSTPIYYGGEITLARDLSQYHAPMPEFAHCVIGLEGCGSQHPDFVASCLLNSLLGGGGSFSAGGPGKGMYSRLYTNVLNQYHWVNSAQATNHVYADAGIFTVTGSAEPSNLHQLIRVLVNELRYTAEAPISEEELQRAKNQLESMLLMNLEMRPVAFEDMARQILASGEWKDPEYWVERVNAVTADDLQQLLSRMLQSPLTLAGFGRMSNWPKFAEIQAEIAAPLSKRQGFRKSLFRRFM</sequence>